<dbReference type="InterPro" id="IPR036291">
    <property type="entry name" value="NAD(P)-bd_dom_sf"/>
</dbReference>
<dbReference type="Pfam" id="PF13561">
    <property type="entry name" value="adh_short_C2"/>
    <property type="match status" value="1"/>
</dbReference>
<evidence type="ECO:0000313" key="4">
    <source>
        <dbReference type="Proteomes" id="UP000199400"/>
    </source>
</evidence>
<protein>
    <submittedName>
        <fullName evidence="3">NAD(P)-dependent dehydrogenase, short-chain alcohol dehydrogenase family</fullName>
    </submittedName>
</protein>
<keyword evidence="2" id="KW-0560">Oxidoreductase</keyword>
<dbReference type="InterPro" id="IPR002347">
    <property type="entry name" value="SDR_fam"/>
</dbReference>
<accession>A0A1I2H878</accession>
<evidence type="ECO:0000313" key="3">
    <source>
        <dbReference type="EMBL" id="SFF25573.1"/>
    </source>
</evidence>
<dbReference type="RefSeq" id="WP_170136510.1">
    <property type="nucleotide sequence ID" value="NZ_FOMX01000039.1"/>
</dbReference>
<dbReference type="SUPFAM" id="SSF51735">
    <property type="entry name" value="NAD(P)-binding Rossmann-fold domains"/>
    <property type="match status" value="1"/>
</dbReference>
<dbReference type="Gene3D" id="3.40.50.720">
    <property type="entry name" value="NAD(P)-binding Rossmann-like Domain"/>
    <property type="match status" value="1"/>
</dbReference>
<dbReference type="EMBL" id="FOMX01000039">
    <property type="protein sequence ID" value="SFF25573.1"/>
    <property type="molecule type" value="Genomic_DNA"/>
</dbReference>
<dbReference type="PRINTS" id="PR00081">
    <property type="entry name" value="GDHRDH"/>
</dbReference>
<sequence>MILRNDLKGKAVIVTGGTAGIGLATGLMFGKYGAHVYLTHRWGSADEDELRARFDAAGAPAPTIVEADASQDEDTEALMQQVKRDHDAVFALISNVSFAHVSKSHEDLDKKSFLRSLGYSAWPFVGYLQAIRETFGRWPRYAVGMSSRGPEYFLPGYDFVAASKTVMETFCRYLTADLLSEDVRINILRANPVETASLEATFGPDFVPFCKKYYSEGWFIHPDEVAAAALALCSGLMDGVKGQILLLDRGLGFADNVVRLFSARERHGLSF</sequence>
<organism evidence="3 4">
    <name type="scientific">Nannocystis exedens</name>
    <dbReference type="NCBI Taxonomy" id="54"/>
    <lineage>
        <taxon>Bacteria</taxon>
        <taxon>Pseudomonadati</taxon>
        <taxon>Myxococcota</taxon>
        <taxon>Polyangia</taxon>
        <taxon>Nannocystales</taxon>
        <taxon>Nannocystaceae</taxon>
        <taxon>Nannocystis</taxon>
    </lineage>
</organism>
<reference evidence="4" key="1">
    <citation type="submission" date="2016-10" db="EMBL/GenBank/DDBJ databases">
        <authorList>
            <person name="Varghese N."/>
            <person name="Submissions S."/>
        </authorList>
    </citation>
    <scope>NUCLEOTIDE SEQUENCE [LARGE SCALE GENOMIC DNA]</scope>
    <source>
        <strain evidence="4">ATCC 25963</strain>
    </source>
</reference>
<dbReference type="PANTHER" id="PTHR43477">
    <property type="entry name" value="DIHYDROANTICAPSIN 7-DEHYDROGENASE"/>
    <property type="match status" value="1"/>
</dbReference>
<dbReference type="GO" id="GO:0016491">
    <property type="term" value="F:oxidoreductase activity"/>
    <property type="evidence" value="ECO:0007669"/>
    <property type="project" value="UniProtKB-KW"/>
</dbReference>
<dbReference type="STRING" id="54.SAMN02745121_07758"/>
<name>A0A1I2H878_9BACT</name>
<dbReference type="AlphaFoldDB" id="A0A1I2H878"/>
<comment type="similarity">
    <text evidence="1">Belongs to the short-chain dehydrogenases/reductases (SDR) family.</text>
</comment>
<dbReference type="Proteomes" id="UP000199400">
    <property type="component" value="Unassembled WGS sequence"/>
</dbReference>
<dbReference type="CDD" id="cd05233">
    <property type="entry name" value="SDR_c"/>
    <property type="match status" value="1"/>
</dbReference>
<evidence type="ECO:0000256" key="1">
    <source>
        <dbReference type="ARBA" id="ARBA00006484"/>
    </source>
</evidence>
<dbReference type="PANTHER" id="PTHR43477:SF1">
    <property type="entry name" value="DIHYDROANTICAPSIN 7-DEHYDROGENASE"/>
    <property type="match status" value="1"/>
</dbReference>
<gene>
    <name evidence="3" type="ORF">SAMN02745121_07758</name>
</gene>
<proteinExistence type="inferred from homology"/>
<dbReference type="InterPro" id="IPR051122">
    <property type="entry name" value="SDR_DHRS6-like"/>
</dbReference>
<keyword evidence="4" id="KW-1185">Reference proteome</keyword>
<evidence type="ECO:0000256" key="2">
    <source>
        <dbReference type="ARBA" id="ARBA00023002"/>
    </source>
</evidence>